<dbReference type="GO" id="GO:1903805">
    <property type="term" value="P:L-valine import across plasma membrane"/>
    <property type="evidence" value="ECO:0007669"/>
    <property type="project" value="TreeGrafter"/>
</dbReference>
<dbReference type="EMBL" id="JAAGAB010000004">
    <property type="protein sequence ID" value="NDV02824.1"/>
    <property type="molecule type" value="Genomic_DNA"/>
</dbReference>
<dbReference type="AlphaFoldDB" id="A0A6B2K2L3"/>
<proteinExistence type="predicted"/>
<dbReference type="InterPro" id="IPR032823">
    <property type="entry name" value="BCA_ABC_TP_C"/>
</dbReference>
<evidence type="ECO:0000313" key="5">
    <source>
        <dbReference type="EMBL" id="NDV02824.1"/>
    </source>
</evidence>
<reference evidence="5 6" key="1">
    <citation type="submission" date="2020-02" db="EMBL/GenBank/DDBJ databases">
        <title>Pseudoroseicyclus tamarix, sp. nov., isolated from offshore sediment of a Tamarix chinensis forest.</title>
        <authorList>
            <person name="Gai Y."/>
        </authorList>
    </citation>
    <scope>NUCLEOTIDE SEQUENCE [LARGE SCALE GENOMIC DNA]</scope>
    <source>
        <strain evidence="5 6">CLL3-39</strain>
    </source>
</reference>
<dbReference type="CDD" id="cd03219">
    <property type="entry name" value="ABC_Mj1267_LivG_branched"/>
    <property type="match status" value="1"/>
</dbReference>
<keyword evidence="1" id="KW-0813">Transport</keyword>
<gene>
    <name evidence="5" type="ORF">GZA08_17815</name>
</gene>
<accession>A0A6B2K2L3</accession>
<dbReference type="Pfam" id="PF12399">
    <property type="entry name" value="BCA_ABC_TP_C"/>
    <property type="match status" value="1"/>
</dbReference>
<dbReference type="GO" id="GO:0015192">
    <property type="term" value="F:L-phenylalanine transmembrane transporter activity"/>
    <property type="evidence" value="ECO:0007669"/>
    <property type="project" value="TreeGrafter"/>
</dbReference>
<evidence type="ECO:0000256" key="3">
    <source>
        <dbReference type="ARBA" id="ARBA00022840"/>
    </source>
</evidence>
<protein>
    <submittedName>
        <fullName evidence="5">ABC transporter ATP-binding protein</fullName>
    </submittedName>
</protein>
<evidence type="ECO:0000313" key="6">
    <source>
        <dbReference type="Proteomes" id="UP000474757"/>
    </source>
</evidence>
<keyword evidence="6" id="KW-1185">Reference proteome</keyword>
<dbReference type="GO" id="GO:1903806">
    <property type="term" value="P:L-isoleucine import across plasma membrane"/>
    <property type="evidence" value="ECO:0007669"/>
    <property type="project" value="TreeGrafter"/>
</dbReference>
<sequence length="244" mass="26468">MLLQLTGVNKRFGAVVAADDVTMHVEKGEALGIIGANGAGKSSLFNLCTGVLKADSGEIKFHGHDVTRASVRERCREGMGRSFQIPKPFESLTVFENLLTAAEFGCKDDRRSIGETARILEITGLADKANTEAGKLTLLNRKRLELARALATTPDLLLLDEIAGGLTEGECHELVELIKDLNAQGVTIVWIEHIVHALLSVVSRLIVLERGKIIAQGEPKAVMNDPEVKRSYLGIDDDMDEEVA</sequence>
<dbReference type="Proteomes" id="UP000474757">
    <property type="component" value="Unassembled WGS sequence"/>
</dbReference>
<name>A0A6B2K2L3_9RHOB</name>
<evidence type="ECO:0000259" key="4">
    <source>
        <dbReference type="PROSITE" id="PS50893"/>
    </source>
</evidence>
<feature type="domain" description="ABC transporter" evidence="4">
    <location>
        <begin position="3"/>
        <end position="235"/>
    </location>
</feature>
<dbReference type="GO" id="GO:0015188">
    <property type="term" value="F:L-isoleucine transmembrane transporter activity"/>
    <property type="evidence" value="ECO:0007669"/>
    <property type="project" value="TreeGrafter"/>
</dbReference>
<dbReference type="PANTHER" id="PTHR45772:SF7">
    <property type="entry name" value="AMINO ACID ABC TRANSPORTER ATP-BINDING PROTEIN"/>
    <property type="match status" value="1"/>
</dbReference>
<keyword evidence="3 5" id="KW-0067">ATP-binding</keyword>
<organism evidence="5 6">
    <name type="scientific">Pseudoroseicyclus tamaricis</name>
    <dbReference type="NCBI Taxonomy" id="2705421"/>
    <lineage>
        <taxon>Bacteria</taxon>
        <taxon>Pseudomonadati</taxon>
        <taxon>Pseudomonadota</taxon>
        <taxon>Alphaproteobacteria</taxon>
        <taxon>Rhodobacterales</taxon>
        <taxon>Paracoccaceae</taxon>
        <taxon>Pseudoroseicyclus</taxon>
    </lineage>
</organism>
<comment type="caution">
    <text evidence="5">The sequence shown here is derived from an EMBL/GenBank/DDBJ whole genome shotgun (WGS) entry which is preliminary data.</text>
</comment>
<dbReference type="GO" id="GO:0015808">
    <property type="term" value="P:L-alanine transport"/>
    <property type="evidence" value="ECO:0007669"/>
    <property type="project" value="TreeGrafter"/>
</dbReference>
<dbReference type="GO" id="GO:0005304">
    <property type="term" value="F:L-valine transmembrane transporter activity"/>
    <property type="evidence" value="ECO:0007669"/>
    <property type="project" value="TreeGrafter"/>
</dbReference>
<dbReference type="SMART" id="SM00382">
    <property type="entry name" value="AAA"/>
    <property type="match status" value="1"/>
</dbReference>
<dbReference type="GO" id="GO:0042941">
    <property type="term" value="P:D-alanine transmembrane transport"/>
    <property type="evidence" value="ECO:0007669"/>
    <property type="project" value="TreeGrafter"/>
</dbReference>
<dbReference type="SUPFAM" id="SSF52540">
    <property type="entry name" value="P-loop containing nucleoside triphosphate hydrolases"/>
    <property type="match status" value="1"/>
</dbReference>
<dbReference type="PROSITE" id="PS50893">
    <property type="entry name" value="ABC_TRANSPORTER_2"/>
    <property type="match status" value="1"/>
</dbReference>
<keyword evidence="2" id="KW-0547">Nucleotide-binding</keyword>
<dbReference type="GO" id="GO:0016887">
    <property type="term" value="F:ATP hydrolysis activity"/>
    <property type="evidence" value="ECO:0007669"/>
    <property type="project" value="InterPro"/>
</dbReference>
<dbReference type="GO" id="GO:0005886">
    <property type="term" value="C:plasma membrane"/>
    <property type="evidence" value="ECO:0007669"/>
    <property type="project" value="TreeGrafter"/>
</dbReference>
<dbReference type="InterPro" id="IPR027417">
    <property type="entry name" value="P-loop_NTPase"/>
</dbReference>
<dbReference type="InterPro" id="IPR003439">
    <property type="entry name" value="ABC_transporter-like_ATP-bd"/>
</dbReference>
<dbReference type="PANTHER" id="PTHR45772">
    <property type="entry name" value="CONSERVED COMPONENT OF ABC TRANSPORTER FOR NATURAL AMINO ACIDS-RELATED"/>
    <property type="match status" value="1"/>
</dbReference>
<dbReference type="RefSeq" id="WP_163896112.1">
    <property type="nucleotide sequence ID" value="NZ_JAAFYS010000004.1"/>
</dbReference>
<evidence type="ECO:0000256" key="2">
    <source>
        <dbReference type="ARBA" id="ARBA00022741"/>
    </source>
</evidence>
<evidence type="ECO:0000256" key="1">
    <source>
        <dbReference type="ARBA" id="ARBA00022448"/>
    </source>
</evidence>
<dbReference type="InterPro" id="IPR003593">
    <property type="entry name" value="AAA+_ATPase"/>
</dbReference>
<dbReference type="InterPro" id="IPR051120">
    <property type="entry name" value="ABC_AA/LPS_Transport"/>
</dbReference>
<dbReference type="Pfam" id="PF00005">
    <property type="entry name" value="ABC_tran"/>
    <property type="match status" value="1"/>
</dbReference>
<dbReference type="Gene3D" id="3.40.50.300">
    <property type="entry name" value="P-loop containing nucleotide triphosphate hydrolases"/>
    <property type="match status" value="1"/>
</dbReference>
<dbReference type="GO" id="GO:0005524">
    <property type="term" value="F:ATP binding"/>
    <property type="evidence" value="ECO:0007669"/>
    <property type="project" value="UniProtKB-KW"/>
</dbReference>